<dbReference type="RefSeq" id="WP_205362639.1">
    <property type="nucleotide sequence ID" value="NZ_JADKYB010000026.1"/>
</dbReference>
<organism evidence="8 9">
    <name type="scientific">Actinacidiphila acididurans</name>
    <dbReference type="NCBI Taxonomy" id="2784346"/>
    <lineage>
        <taxon>Bacteria</taxon>
        <taxon>Bacillati</taxon>
        <taxon>Actinomycetota</taxon>
        <taxon>Actinomycetes</taxon>
        <taxon>Kitasatosporales</taxon>
        <taxon>Streptomycetaceae</taxon>
        <taxon>Actinacidiphila</taxon>
    </lineage>
</organism>
<proteinExistence type="predicted"/>
<dbReference type="Gene3D" id="1.20.1250.20">
    <property type="entry name" value="MFS general substrate transporter like domains"/>
    <property type="match status" value="1"/>
</dbReference>
<accession>A0ABS2U1J9</accession>
<feature type="domain" description="Major facilitator superfamily (MFS) profile" evidence="7">
    <location>
        <begin position="16"/>
        <end position="461"/>
    </location>
</feature>
<feature type="transmembrane region" description="Helical" evidence="6">
    <location>
        <begin position="83"/>
        <end position="107"/>
    </location>
</feature>
<evidence type="ECO:0000313" key="8">
    <source>
        <dbReference type="EMBL" id="MBM9509477.1"/>
    </source>
</evidence>
<dbReference type="InterPro" id="IPR020846">
    <property type="entry name" value="MFS_dom"/>
</dbReference>
<comment type="caution">
    <text evidence="8">The sequence shown here is derived from an EMBL/GenBank/DDBJ whole genome shotgun (WGS) entry which is preliminary data.</text>
</comment>
<evidence type="ECO:0000259" key="7">
    <source>
        <dbReference type="PROSITE" id="PS50850"/>
    </source>
</evidence>
<dbReference type="PRINTS" id="PR01036">
    <property type="entry name" value="TCRTETB"/>
</dbReference>
<feature type="transmembrane region" description="Helical" evidence="6">
    <location>
        <begin position="307"/>
        <end position="325"/>
    </location>
</feature>
<dbReference type="PANTHER" id="PTHR42718">
    <property type="entry name" value="MAJOR FACILITATOR SUPERFAMILY MULTIDRUG TRANSPORTER MFSC"/>
    <property type="match status" value="1"/>
</dbReference>
<feature type="transmembrane region" description="Helical" evidence="6">
    <location>
        <begin position="113"/>
        <end position="132"/>
    </location>
</feature>
<evidence type="ECO:0000256" key="2">
    <source>
        <dbReference type="ARBA" id="ARBA00022692"/>
    </source>
</evidence>
<feature type="transmembrane region" description="Helical" evidence="6">
    <location>
        <begin position="337"/>
        <end position="357"/>
    </location>
</feature>
<keyword evidence="9" id="KW-1185">Reference proteome</keyword>
<evidence type="ECO:0000256" key="1">
    <source>
        <dbReference type="ARBA" id="ARBA00004651"/>
    </source>
</evidence>
<keyword evidence="3 6" id="KW-1133">Transmembrane helix</keyword>
<sequence length="480" mass="49299">MSQSGAQRHHSRPAVLLGVLCMATFMSGLDVFIVNVGLHPIGQALGKGSLADLSWILNAYAIVFAALLVPAGRLGDRYGVKPAFLIGLALFTAGSLGCALSGGLWLLVGLRCLQAVGAAALVPTSLGLVLTAIPEERRRRAIQLWAISGSLGAAAGPALGGLLVQVSWRWIFVVNVPIGIAALVVAALVAPDSRHSTETGTPDLLGGALLVMGIGALTLAMVEGPTWGWGSGRTLIAFAVAVAAAPLFLARSARAAAPVVDLALFRHRAFAWGNLANLALGICFGIQLLGLVLWLQEGWGWSAVRTGLAIAPGPVMVSVTAIGLRRYHDRLPDAIKTIIGSLLMGGGGLLIGTSLTVHPHYATQILPGWLVEGVGVGLAIPTIIRAASAGLAPQQTSTGSAVVQMGRQLGNVVGVAILVIVVGSSTVTAGDLDRFSRSWWWAAAFALVAALACLPLLGRDRGAPLTPEPVAVTRGARTTA</sequence>
<feature type="transmembrane region" description="Helical" evidence="6">
    <location>
        <begin position="369"/>
        <end position="388"/>
    </location>
</feature>
<dbReference type="SUPFAM" id="SSF103473">
    <property type="entry name" value="MFS general substrate transporter"/>
    <property type="match status" value="1"/>
</dbReference>
<evidence type="ECO:0000256" key="5">
    <source>
        <dbReference type="ARBA" id="ARBA00023251"/>
    </source>
</evidence>
<evidence type="ECO:0000256" key="6">
    <source>
        <dbReference type="SAM" id="Phobius"/>
    </source>
</evidence>
<reference evidence="8 9" key="1">
    <citation type="submission" date="2021-01" db="EMBL/GenBank/DDBJ databases">
        <title>Streptomyces acididurans sp. nov., isolated from a peat swamp forest soil.</title>
        <authorList>
            <person name="Chantavorakit T."/>
            <person name="Duangmal K."/>
        </authorList>
    </citation>
    <scope>NUCLEOTIDE SEQUENCE [LARGE SCALE GENOMIC DNA]</scope>
    <source>
        <strain evidence="8 9">KK5PA1</strain>
    </source>
</reference>
<evidence type="ECO:0000256" key="4">
    <source>
        <dbReference type="ARBA" id="ARBA00023136"/>
    </source>
</evidence>
<dbReference type="Proteomes" id="UP000749040">
    <property type="component" value="Unassembled WGS sequence"/>
</dbReference>
<protein>
    <submittedName>
        <fullName evidence="8">MFS transporter</fullName>
    </submittedName>
</protein>
<dbReference type="PANTHER" id="PTHR42718:SF48">
    <property type="entry name" value="CONSERVED TWO-DOMAIN MEMBRANE PROTEIN-RELATED"/>
    <property type="match status" value="1"/>
</dbReference>
<feature type="transmembrane region" description="Helical" evidence="6">
    <location>
        <begin position="409"/>
        <end position="427"/>
    </location>
</feature>
<feature type="transmembrane region" description="Helical" evidence="6">
    <location>
        <begin position="234"/>
        <end position="250"/>
    </location>
</feature>
<dbReference type="InterPro" id="IPR011701">
    <property type="entry name" value="MFS"/>
</dbReference>
<feature type="transmembrane region" description="Helical" evidence="6">
    <location>
        <begin position="170"/>
        <end position="190"/>
    </location>
</feature>
<feature type="transmembrane region" description="Helical" evidence="6">
    <location>
        <begin position="144"/>
        <end position="164"/>
    </location>
</feature>
<dbReference type="Pfam" id="PF07690">
    <property type="entry name" value="MFS_1"/>
    <property type="match status" value="1"/>
</dbReference>
<feature type="transmembrane region" description="Helical" evidence="6">
    <location>
        <begin position="202"/>
        <end position="222"/>
    </location>
</feature>
<feature type="transmembrane region" description="Helical" evidence="6">
    <location>
        <begin position="12"/>
        <end position="33"/>
    </location>
</feature>
<keyword evidence="4 6" id="KW-0472">Membrane</keyword>
<name>A0ABS2U1J9_9ACTN</name>
<dbReference type="InterPro" id="IPR036259">
    <property type="entry name" value="MFS_trans_sf"/>
</dbReference>
<evidence type="ECO:0000256" key="3">
    <source>
        <dbReference type="ARBA" id="ARBA00022989"/>
    </source>
</evidence>
<dbReference type="PROSITE" id="PS50850">
    <property type="entry name" value="MFS"/>
    <property type="match status" value="1"/>
</dbReference>
<keyword evidence="5" id="KW-0046">Antibiotic resistance</keyword>
<gene>
    <name evidence="8" type="ORF">ITX44_34005</name>
</gene>
<dbReference type="Gene3D" id="1.20.1720.10">
    <property type="entry name" value="Multidrug resistance protein D"/>
    <property type="match status" value="1"/>
</dbReference>
<comment type="subcellular location">
    <subcellularLocation>
        <location evidence="1">Cell membrane</location>
        <topology evidence="1">Multi-pass membrane protein</topology>
    </subcellularLocation>
</comment>
<feature type="transmembrane region" description="Helical" evidence="6">
    <location>
        <begin position="53"/>
        <end position="71"/>
    </location>
</feature>
<feature type="transmembrane region" description="Helical" evidence="6">
    <location>
        <begin position="439"/>
        <end position="457"/>
    </location>
</feature>
<keyword evidence="2 6" id="KW-0812">Transmembrane</keyword>
<dbReference type="EMBL" id="JADKYB010000026">
    <property type="protein sequence ID" value="MBM9509477.1"/>
    <property type="molecule type" value="Genomic_DNA"/>
</dbReference>
<dbReference type="CDD" id="cd17321">
    <property type="entry name" value="MFS_MMR_MDR_like"/>
    <property type="match status" value="1"/>
</dbReference>
<evidence type="ECO:0000313" key="9">
    <source>
        <dbReference type="Proteomes" id="UP000749040"/>
    </source>
</evidence>
<feature type="transmembrane region" description="Helical" evidence="6">
    <location>
        <begin position="271"/>
        <end position="295"/>
    </location>
</feature>